<keyword evidence="4 6" id="KW-0560">Oxidoreductase</keyword>
<evidence type="ECO:0000313" key="9">
    <source>
        <dbReference type="EMBL" id="AYJ01017.1"/>
    </source>
</evidence>
<dbReference type="FunFam" id="3.55.40.20:FF:000004">
    <property type="entry name" value="Superoxide dismutase [Fe]"/>
    <property type="match status" value="1"/>
</dbReference>
<name>A0A660HLT9_ZIZJU</name>
<keyword evidence="3 5" id="KW-0479">Metal-binding</keyword>
<dbReference type="PIRSF" id="PIRSF000349">
    <property type="entry name" value="SODismutase"/>
    <property type="match status" value="1"/>
</dbReference>
<proteinExistence type="inferred from homology"/>
<dbReference type="PRINTS" id="PR01703">
    <property type="entry name" value="MNSODISMTASE"/>
</dbReference>
<evidence type="ECO:0000313" key="10">
    <source>
        <dbReference type="Proteomes" id="UP000272462"/>
    </source>
</evidence>
<dbReference type="Gene3D" id="3.55.40.20">
    <property type="entry name" value="Iron/manganese superoxide dismutase, C-terminal domain"/>
    <property type="match status" value="1"/>
</dbReference>
<dbReference type="InterPro" id="IPR019831">
    <property type="entry name" value="Mn/Fe_SOD_N"/>
</dbReference>
<reference evidence="9 10" key="1">
    <citation type="journal article" date="2018" name="BMC Genomics">
        <title>Comparative genome analysis of jujube witches'-broom Phytoplasma, an obligate pathogen that causes jujube witches'-broom disease.</title>
        <authorList>
            <person name="Wang J."/>
            <person name="Song L."/>
            <person name="Jiao Q."/>
            <person name="Yang S."/>
            <person name="Gao R."/>
            <person name="Lu X."/>
            <person name="Zhou G."/>
        </authorList>
    </citation>
    <scope>NUCLEOTIDE SEQUENCE [LARGE SCALE GENOMIC DNA]</scope>
    <source>
        <strain evidence="9">Jwb-nky</strain>
    </source>
</reference>
<keyword evidence="10" id="KW-1185">Reference proteome</keyword>
<comment type="function">
    <text evidence="6">Destroys radicals which are normally produced within the cells and which are toxic to biological systems.</text>
</comment>
<evidence type="ECO:0000256" key="4">
    <source>
        <dbReference type="ARBA" id="ARBA00023002"/>
    </source>
</evidence>
<dbReference type="Gene3D" id="1.10.287.990">
    <property type="entry name" value="Fe,Mn superoxide dismutase (SOD) domain"/>
    <property type="match status" value="1"/>
</dbReference>
<evidence type="ECO:0000256" key="6">
    <source>
        <dbReference type="RuleBase" id="RU000414"/>
    </source>
</evidence>
<dbReference type="KEGG" id="pzi:CWO85_00475"/>
<comment type="similarity">
    <text evidence="1 6">Belongs to the iron/manganese superoxide dismutase family.</text>
</comment>
<feature type="domain" description="Manganese/iron superoxide dismutase C-terminal" evidence="8">
    <location>
        <begin position="102"/>
        <end position="198"/>
    </location>
</feature>
<dbReference type="GO" id="GO:0004784">
    <property type="term" value="F:superoxide dismutase activity"/>
    <property type="evidence" value="ECO:0007669"/>
    <property type="project" value="UniProtKB-EC"/>
</dbReference>
<dbReference type="AlphaFoldDB" id="A0A660HLT9"/>
<evidence type="ECO:0000259" key="8">
    <source>
        <dbReference type="Pfam" id="PF02777"/>
    </source>
</evidence>
<dbReference type="RefSeq" id="WP_121463749.1">
    <property type="nucleotide sequence ID" value="NZ_CP025121.1"/>
</dbReference>
<dbReference type="GO" id="GO:0046872">
    <property type="term" value="F:metal ion binding"/>
    <property type="evidence" value="ECO:0007669"/>
    <property type="project" value="UniProtKB-KW"/>
</dbReference>
<evidence type="ECO:0000256" key="2">
    <source>
        <dbReference type="ARBA" id="ARBA00012682"/>
    </source>
</evidence>
<dbReference type="EMBL" id="CP025121">
    <property type="protein sequence ID" value="AYJ01017.1"/>
    <property type="molecule type" value="Genomic_DNA"/>
</dbReference>
<feature type="binding site" evidence="5">
    <location>
        <position position="84"/>
    </location>
    <ligand>
        <name>Mn(2+)</name>
        <dbReference type="ChEBI" id="CHEBI:29035"/>
    </ligand>
</feature>
<dbReference type="SMR" id="A0A660HLT9"/>
<dbReference type="InterPro" id="IPR019832">
    <property type="entry name" value="Mn/Fe_SOD_C"/>
</dbReference>
<dbReference type="PANTHER" id="PTHR43595">
    <property type="entry name" value="37S RIBOSOMAL PROTEIN S26, MITOCHONDRIAL"/>
    <property type="match status" value="1"/>
</dbReference>
<dbReference type="EC" id="1.15.1.1" evidence="2 6"/>
<feature type="binding site" evidence="5">
    <location>
        <position position="166"/>
    </location>
    <ligand>
        <name>Mn(2+)</name>
        <dbReference type="ChEBI" id="CHEBI:29035"/>
    </ligand>
</feature>
<evidence type="ECO:0000259" key="7">
    <source>
        <dbReference type="Pfam" id="PF00081"/>
    </source>
</evidence>
<evidence type="ECO:0000256" key="3">
    <source>
        <dbReference type="ARBA" id="ARBA00022723"/>
    </source>
</evidence>
<dbReference type="PROSITE" id="PS00088">
    <property type="entry name" value="SOD_MN"/>
    <property type="match status" value="1"/>
</dbReference>
<dbReference type="Proteomes" id="UP000272462">
    <property type="component" value="Chromosome"/>
</dbReference>
<dbReference type="SUPFAM" id="SSF46609">
    <property type="entry name" value="Fe,Mn superoxide dismutase (SOD), N-terminal domain"/>
    <property type="match status" value="1"/>
</dbReference>
<comment type="catalytic activity">
    <reaction evidence="6">
        <text>2 superoxide + 2 H(+) = H2O2 + O2</text>
        <dbReference type="Rhea" id="RHEA:20696"/>
        <dbReference type="ChEBI" id="CHEBI:15378"/>
        <dbReference type="ChEBI" id="CHEBI:15379"/>
        <dbReference type="ChEBI" id="CHEBI:16240"/>
        <dbReference type="ChEBI" id="CHEBI:18421"/>
        <dbReference type="EC" id="1.15.1.1"/>
    </reaction>
</comment>
<sequence length="212" mass="24913">MKDNLFELPQLKYAYDSLEPFIDAKTMGIHHTKHHQTYINNLNAALQKHQINNKDLEFLLKNLSSLPVDIQQTVLNNGGGHFNHSFFWTILKLNEICNPSFKINHLIQKYFGDLETFKDRFAESAKSLFGSGWTWLIYDFQNNLKIVNTPNQNTVLDIGHPLLGLDLWEHSYYLNYQNRRPDYIEAFYNVINWSQVEKYLKKAIENNSSSKK</sequence>
<dbReference type="InterPro" id="IPR001189">
    <property type="entry name" value="Mn/Fe_SOD"/>
</dbReference>
<evidence type="ECO:0000256" key="5">
    <source>
        <dbReference type="PIRSR" id="PIRSR000349-1"/>
    </source>
</evidence>
<feature type="domain" description="Manganese/iron superoxide dismutase N-terminal" evidence="7">
    <location>
        <begin position="6"/>
        <end position="91"/>
    </location>
</feature>
<feature type="binding site" evidence="5">
    <location>
        <position position="170"/>
    </location>
    <ligand>
        <name>Mn(2+)</name>
        <dbReference type="ChEBI" id="CHEBI:29035"/>
    </ligand>
</feature>
<accession>A0A660HLT9</accession>
<evidence type="ECO:0000256" key="1">
    <source>
        <dbReference type="ARBA" id="ARBA00008714"/>
    </source>
</evidence>
<dbReference type="SUPFAM" id="SSF54719">
    <property type="entry name" value="Fe,Mn superoxide dismutase (SOD), C-terminal domain"/>
    <property type="match status" value="1"/>
</dbReference>
<dbReference type="PANTHER" id="PTHR43595:SF2">
    <property type="entry name" value="SMALL RIBOSOMAL SUBUNIT PROTEIN MS42"/>
    <property type="match status" value="1"/>
</dbReference>
<organism evidence="9 10">
    <name type="scientific">Ziziphus jujuba witches'-broom phytoplasma</name>
    <dbReference type="NCBI Taxonomy" id="135727"/>
    <lineage>
        <taxon>Bacteria</taxon>
        <taxon>Bacillati</taxon>
        <taxon>Mycoplasmatota</taxon>
        <taxon>Mollicutes</taxon>
        <taxon>Acholeplasmatales</taxon>
        <taxon>Acholeplasmataceae</taxon>
        <taxon>Candidatus Phytoplasma</taxon>
        <taxon>16SrV (Elm yellows group)</taxon>
    </lineage>
</organism>
<dbReference type="FunFam" id="1.10.287.990:FF:000001">
    <property type="entry name" value="Superoxide dismutase"/>
    <property type="match status" value="1"/>
</dbReference>
<feature type="binding site" evidence="5">
    <location>
        <position position="30"/>
    </location>
    <ligand>
        <name>Mn(2+)</name>
        <dbReference type="ChEBI" id="CHEBI:29035"/>
    </ligand>
</feature>
<dbReference type="InterPro" id="IPR036324">
    <property type="entry name" value="Mn/Fe_SOD_N_sf"/>
</dbReference>
<gene>
    <name evidence="9" type="ORF">CWO85_00475</name>
</gene>
<dbReference type="OrthoDB" id="9803125at2"/>
<dbReference type="GO" id="GO:0005737">
    <property type="term" value="C:cytoplasm"/>
    <property type="evidence" value="ECO:0007669"/>
    <property type="project" value="TreeGrafter"/>
</dbReference>
<dbReference type="InterPro" id="IPR036314">
    <property type="entry name" value="SOD_C_sf"/>
</dbReference>
<protein>
    <recommendedName>
        <fullName evidence="2 6">Superoxide dismutase</fullName>
        <ecNumber evidence="2 6">1.15.1.1</ecNumber>
    </recommendedName>
</protein>
<dbReference type="Pfam" id="PF00081">
    <property type="entry name" value="Sod_Fe_N"/>
    <property type="match status" value="1"/>
</dbReference>
<dbReference type="Pfam" id="PF02777">
    <property type="entry name" value="Sod_Fe_C"/>
    <property type="match status" value="1"/>
</dbReference>
<dbReference type="InterPro" id="IPR019833">
    <property type="entry name" value="Mn/Fe_SOD_BS"/>
</dbReference>